<dbReference type="STRING" id="452652.KSE_01040t"/>
<accession>E4N424</accession>
<dbReference type="KEGG" id="ksk:KSE_75700t"/>
<keyword evidence="4" id="KW-1185">Reference proteome</keyword>
<dbReference type="SUPFAM" id="SSF51735">
    <property type="entry name" value="NAD(P)-binding Rossmann-fold domains"/>
    <property type="match status" value="1"/>
</dbReference>
<evidence type="ECO:0000259" key="1">
    <source>
        <dbReference type="Pfam" id="PF01370"/>
    </source>
</evidence>
<dbReference type="HOGENOM" id="CLU_007383_6_1_11"/>
<reference evidence="2 4" key="1">
    <citation type="journal article" date="2010" name="DNA Res.">
        <title>Genome sequence of Kitasatospora setae NBRC 14216T: an evolutionary snapshot of the family Streptomycetaceae.</title>
        <authorList>
            <person name="Ichikawa N."/>
            <person name="Oguchi A."/>
            <person name="Ikeda H."/>
            <person name="Ishikawa J."/>
            <person name="Kitani S."/>
            <person name="Watanabe Y."/>
            <person name="Nakamura S."/>
            <person name="Katano Y."/>
            <person name="Kishi E."/>
            <person name="Sasagawa M."/>
            <person name="Ankai A."/>
            <person name="Fukui S."/>
            <person name="Hashimoto Y."/>
            <person name="Kamata S."/>
            <person name="Otoguro M."/>
            <person name="Tanikawa S."/>
            <person name="Nihira T."/>
            <person name="Horinouchi S."/>
            <person name="Ohnishi Y."/>
            <person name="Hayakawa M."/>
            <person name="Kuzuyama T."/>
            <person name="Arisawa A."/>
            <person name="Nomoto F."/>
            <person name="Miura H."/>
            <person name="Takahashi Y."/>
            <person name="Fujita N."/>
        </authorList>
    </citation>
    <scope>NUCLEOTIDE SEQUENCE [LARGE SCALE GENOMIC DNA]</scope>
    <source>
        <strain evidence="4">ATCC 33774 / DSM 43861 / JCM 3304 / KCC A-0304 / NBRC 14216 / KM-6054</strain>
        <strain evidence="2">KM-6054</strain>
    </source>
</reference>
<dbReference type="InterPro" id="IPR036291">
    <property type="entry name" value="NAD(P)-bd_dom_sf"/>
</dbReference>
<name>E4N424_KITSK</name>
<evidence type="ECO:0000313" key="2">
    <source>
        <dbReference type="EMBL" id="BAJ25955.1"/>
    </source>
</evidence>
<dbReference type="InterPro" id="IPR050177">
    <property type="entry name" value="Lipid_A_modif_metabolic_enz"/>
</dbReference>
<dbReference type="Gene3D" id="3.40.50.720">
    <property type="entry name" value="NAD(P)-binding Rossmann-like Domain"/>
    <property type="match status" value="1"/>
</dbReference>
<dbReference type="InterPro" id="IPR001509">
    <property type="entry name" value="Epimerase_deHydtase"/>
</dbReference>
<organism evidence="2 4">
    <name type="scientific">Kitasatospora setae (strain ATCC 33774 / DSM 43861 / JCM 3304 / KCC A-0304 / NBRC 14216 / KM-6054)</name>
    <name type="common">Streptomyces setae</name>
    <dbReference type="NCBI Taxonomy" id="452652"/>
    <lineage>
        <taxon>Bacteria</taxon>
        <taxon>Bacillati</taxon>
        <taxon>Actinomycetota</taxon>
        <taxon>Actinomycetes</taxon>
        <taxon>Kitasatosporales</taxon>
        <taxon>Streptomycetaceae</taxon>
        <taxon>Kitasatospora</taxon>
    </lineage>
</organism>
<dbReference type="EMBL" id="AP010968">
    <property type="protein sequence ID" value="BAJ33323.1"/>
    <property type="molecule type" value="Genomic_DNA"/>
</dbReference>
<evidence type="ECO:0000313" key="4">
    <source>
        <dbReference type="Proteomes" id="UP000007076"/>
    </source>
</evidence>
<dbReference type="Proteomes" id="UP000007076">
    <property type="component" value="Chromosome"/>
</dbReference>
<gene>
    <name evidence="2" type="primary">ksbS1L</name>
    <name evidence="3" type="synonym">ksbS1R</name>
    <name evidence="2" type="ordered locus">KSE_01040t</name>
    <name evidence="3" type="ordered locus">KSE_75700t</name>
</gene>
<evidence type="ECO:0000313" key="3">
    <source>
        <dbReference type="EMBL" id="BAJ33323.1"/>
    </source>
</evidence>
<dbReference type="AlphaFoldDB" id="E4N424"/>
<dbReference type="EMBL" id="AP010968">
    <property type="protein sequence ID" value="BAJ25955.1"/>
    <property type="molecule type" value="Genomic_DNA"/>
</dbReference>
<proteinExistence type="predicted"/>
<feature type="domain" description="NAD-dependent epimerase/dehydratase" evidence="1">
    <location>
        <begin position="6"/>
        <end position="215"/>
    </location>
</feature>
<protein>
    <submittedName>
        <fullName evidence="2">Putative autoregulator biosynthesis enzyme</fullName>
    </submittedName>
</protein>
<dbReference type="PATRIC" id="fig|452652.3.peg.7612"/>
<dbReference type="PANTHER" id="PTHR43245">
    <property type="entry name" value="BIFUNCTIONAL POLYMYXIN RESISTANCE PROTEIN ARNA"/>
    <property type="match status" value="1"/>
</dbReference>
<dbReference type="KEGG" id="ksk:KSE_01040t"/>
<dbReference type="Pfam" id="PF01370">
    <property type="entry name" value="Epimerase"/>
    <property type="match status" value="1"/>
</dbReference>
<dbReference type="eggNOG" id="COG0451">
    <property type="taxonomic scope" value="Bacteria"/>
</dbReference>
<sequence length="324" mass="33407">MGGRRIVLSGATGFVGSVVLEGLVRGWAGAAGGGGVELRVVSRRPPVGGGGVVEWVWGDLAEPASLRGVCEGADVLVHLASYIGADEGMCEAVNVAGSAALVGEAVRAGVGRIVGLSTAAVYGVGPHSGIGVDEVEPVPVSVVSRTRLAGEGPVLAAGGIVLRPGLVLGEGDRWVVPALAELVERVPARWEGGRGLLSAVAVGDLGRLIVRLACASRAVGGGLYHASHPVPVRVGDLLAVLAAHGVLPSVAQREELSWEACLERLRARPGRVSARQLELLTRDHWYRSERVWRAAGCPAGPGVLARTAQAARWYRSHLDPRPTA</sequence>